<dbReference type="SUPFAM" id="SSF53271">
    <property type="entry name" value="PRTase-like"/>
    <property type="match status" value="1"/>
</dbReference>
<feature type="domain" description="Phosphoribosyltransferase" evidence="1">
    <location>
        <begin position="8"/>
        <end position="195"/>
    </location>
</feature>
<dbReference type="Gene3D" id="3.40.50.2020">
    <property type="match status" value="1"/>
</dbReference>
<accession>A0A4D6BLD0</accession>
<keyword evidence="2" id="KW-0934">Plastid</keyword>
<dbReference type="RefSeq" id="YP_009628777.1">
    <property type="nucleotide sequence ID" value="NC_042171.1"/>
</dbReference>
<organism evidence="2">
    <name type="scientific">Balbiania investiens</name>
    <dbReference type="NCBI Taxonomy" id="111861"/>
    <lineage>
        <taxon>Eukaryota</taxon>
        <taxon>Rhodophyta</taxon>
        <taxon>Florideophyceae</taxon>
        <taxon>Nemaliophycidae</taxon>
        <taxon>Balbianiales</taxon>
        <taxon>Balbianiaceae</taxon>
        <taxon>Balbiania</taxon>
    </lineage>
</organism>
<dbReference type="AlphaFoldDB" id="A0A4D6BLD0"/>
<dbReference type="Pfam" id="PF14681">
    <property type="entry name" value="UPRTase"/>
    <property type="match status" value="1"/>
</dbReference>
<geneLocation type="plastid" evidence="2"/>
<dbReference type="InterPro" id="IPR029057">
    <property type="entry name" value="PRTase-like"/>
</dbReference>
<keyword evidence="2" id="KW-0328">Glycosyltransferase</keyword>
<keyword evidence="2" id="KW-0808">Transferase</keyword>
<proteinExistence type="predicted"/>
<evidence type="ECO:0000313" key="2">
    <source>
        <dbReference type="EMBL" id="QBX88560.1"/>
    </source>
</evidence>
<gene>
    <name evidence="2" type="primary">upp</name>
</gene>
<sequence>MPLNIYTINHPLVRIWTSYLCNNNMQISEKEMMETIHKIGMILVYESTRKSLNANNFYIKKLEEMIEVNLFPQQSFYSFISDMYLSQILSKDISYLVPNSKVYTIHPYLKNNKWVVSQDYNSIPQNLINHQNVVIMEQYLVTGKLLAIIDLLLHRHASIKNIRICCILCSTETFKAIGSRYPGLNIYTTKIIDDNSNQNMKSFCYTHY</sequence>
<dbReference type="GeneID" id="40138703"/>
<protein>
    <submittedName>
        <fullName evidence="2">Phosphoribosyltransferase</fullName>
    </submittedName>
</protein>
<name>A0A4D6BLD0_9FLOR</name>
<dbReference type="InterPro" id="IPR000836">
    <property type="entry name" value="PRTase_dom"/>
</dbReference>
<dbReference type="GO" id="GO:0016757">
    <property type="term" value="F:glycosyltransferase activity"/>
    <property type="evidence" value="ECO:0007669"/>
    <property type="project" value="UniProtKB-KW"/>
</dbReference>
<reference evidence="2" key="1">
    <citation type="journal article" date="2019" name="Phycologia">
        <title>Chloroplast and mitochondrial genomes of Balbiania investiens (Balbianiales, Nemaliophycidae).</title>
        <authorList>
            <person name="Evans J.R."/>
            <person name="StAmour N."/>
            <person name="Verbruggen H."/>
            <person name="Salomaki E.D."/>
            <person name="Vis M.L."/>
        </authorList>
    </citation>
    <scope>NUCLEOTIDE SEQUENCE</scope>
</reference>
<evidence type="ECO:0000259" key="1">
    <source>
        <dbReference type="Pfam" id="PF14681"/>
    </source>
</evidence>
<dbReference type="EMBL" id="MH026108">
    <property type="protein sequence ID" value="QBX88560.1"/>
    <property type="molecule type" value="Genomic_DNA"/>
</dbReference>